<dbReference type="GO" id="GO:0016757">
    <property type="term" value="F:glycosyltransferase activity"/>
    <property type="evidence" value="ECO:0007669"/>
    <property type="project" value="UniProtKB-KW"/>
</dbReference>
<evidence type="ECO:0000313" key="7">
    <source>
        <dbReference type="EMBL" id="CAI4016441.1"/>
    </source>
</evidence>
<keyword evidence="9" id="KW-1185">Reference proteome</keyword>
<dbReference type="AlphaFoldDB" id="A0A9P1DVX5"/>
<evidence type="ECO:0008006" key="10">
    <source>
        <dbReference type="Google" id="ProtNLM"/>
    </source>
</evidence>
<evidence type="ECO:0000256" key="2">
    <source>
        <dbReference type="ARBA" id="ARBA00022676"/>
    </source>
</evidence>
<comment type="caution">
    <text evidence="7">The sequence shown here is derived from an EMBL/GenBank/DDBJ whole genome shotgun (WGS) entry which is preliminary data.</text>
</comment>
<dbReference type="SUPFAM" id="SSF53756">
    <property type="entry name" value="UDP-Glycosyltransferase/glycogen phosphorylase"/>
    <property type="match status" value="1"/>
</dbReference>
<evidence type="ECO:0000313" key="8">
    <source>
        <dbReference type="EMBL" id="CAL4803753.1"/>
    </source>
</evidence>
<dbReference type="InterPro" id="IPR013534">
    <property type="entry name" value="Starch_synth_cat_dom"/>
</dbReference>
<dbReference type="Gene3D" id="3.40.50.2000">
    <property type="entry name" value="Glycogen Phosphorylase B"/>
    <property type="match status" value="2"/>
</dbReference>
<dbReference type="CDD" id="cd03791">
    <property type="entry name" value="GT5_Glycogen_synthase_DULL1-like"/>
    <property type="match status" value="1"/>
</dbReference>
<gene>
    <name evidence="7" type="ORF">C1SCF055_LOCUS41186</name>
</gene>
<dbReference type="OrthoDB" id="10263625at2759"/>
<proteinExistence type="predicted"/>
<dbReference type="PANTHER" id="PTHR45825:SF11">
    <property type="entry name" value="ALPHA AMYLASE DOMAIN-CONTAINING PROTEIN"/>
    <property type="match status" value="1"/>
</dbReference>
<reference evidence="8 9" key="2">
    <citation type="submission" date="2024-05" db="EMBL/GenBank/DDBJ databases">
        <authorList>
            <person name="Chen Y."/>
            <person name="Shah S."/>
            <person name="Dougan E. K."/>
            <person name="Thang M."/>
            <person name="Chan C."/>
        </authorList>
    </citation>
    <scope>NUCLEOTIDE SEQUENCE [LARGE SCALE GENOMIC DNA]</scope>
</reference>
<dbReference type="InterPro" id="IPR001296">
    <property type="entry name" value="Glyco_trans_1"/>
</dbReference>
<evidence type="ECO:0000313" key="9">
    <source>
        <dbReference type="Proteomes" id="UP001152797"/>
    </source>
</evidence>
<dbReference type="PANTHER" id="PTHR45825">
    <property type="entry name" value="GRANULE-BOUND STARCH SYNTHASE 1, CHLOROPLASTIC/AMYLOPLASTIC"/>
    <property type="match status" value="1"/>
</dbReference>
<keyword evidence="2" id="KW-0328">Glycosyltransferase</keyword>
<dbReference type="EMBL" id="CAMXCT030006584">
    <property type="protein sequence ID" value="CAL4803753.1"/>
    <property type="molecule type" value="Genomic_DNA"/>
</dbReference>
<accession>A0A9P1DVX5</accession>
<evidence type="ECO:0000256" key="3">
    <source>
        <dbReference type="ARBA" id="ARBA00022679"/>
    </source>
</evidence>
<sequence length="388" mass="42869">MLSLAALEAPLRLNFGGVPYGQRVAFLSNDWQAGLVPVYLAHRYRPTGVYREARSIHIIHNLGFQGKFSRCRANPKTLLGLGESAAQDLHKDAALNLCKGAILCADRLVTVSPNYAAEIRTPQGGFGLDDILIQKSKMLRFSGIQNAIDDEWDPRTDKYLVRNYGLESFAAVRRDCKAVLQKKLGLVVTPNAVLFGFIGRLTWQKGIDILTRALSWLLGPGMQGLPGRAQAILMGAGEQQYQRLVIELQQKNRGAVCGFTGFDPAFEHQMMAGCDFILMPSRYEPCGLPQMAAATYGAVVIASATGGLKDSVKGMEDPNASGFLIQPPVTEFGIRQALREAATLFFRNPERFQQVQRNAMSRSFRWGPAVDEYEHQIRLAMISPPQRP</sequence>
<feature type="domain" description="Starch synthase catalytic" evidence="6">
    <location>
        <begin position="2"/>
        <end position="132"/>
    </location>
</feature>
<name>A0A9P1DVX5_9DINO</name>
<dbReference type="EMBL" id="CAMXCT010006584">
    <property type="protein sequence ID" value="CAI4016441.1"/>
    <property type="molecule type" value="Genomic_DNA"/>
</dbReference>
<evidence type="ECO:0000256" key="4">
    <source>
        <dbReference type="ARBA" id="ARBA00023234"/>
    </source>
</evidence>
<keyword evidence="4" id="KW-0035">Amyloplast</keyword>
<dbReference type="Proteomes" id="UP001152797">
    <property type="component" value="Unassembled WGS sequence"/>
</dbReference>
<keyword evidence="4" id="KW-0934">Plastid</keyword>
<reference evidence="7" key="1">
    <citation type="submission" date="2022-10" db="EMBL/GenBank/DDBJ databases">
        <authorList>
            <person name="Chen Y."/>
            <person name="Dougan E. K."/>
            <person name="Chan C."/>
            <person name="Rhodes N."/>
            <person name="Thang M."/>
        </authorList>
    </citation>
    <scope>NUCLEOTIDE SEQUENCE</scope>
</reference>
<dbReference type="Pfam" id="PF08323">
    <property type="entry name" value="Glyco_transf_5"/>
    <property type="match status" value="1"/>
</dbReference>
<dbReference type="Pfam" id="PF00534">
    <property type="entry name" value="Glycos_transf_1"/>
    <property type="match status" value="1"/>
</dbReference>
<dbReference type="EMBL" id="CAMXCT020006584">
    <property type="protein sequence ID" value="CAL1169816.1"/>
    <property type="molecule type" value="Genomic_DNA"/>
</dbReference>
<organism evidence="7">
    <name type="scientific">Cladocopium goreaui</name>
    <dbReference type="NCBI Taxonomy" id="2562237"/>
    <lineage>
        <taxon>Eukaryota</taxon>
        <taxon>Sar</taxon>
        <taxon>Alveolata</taxon>
        <taxon>Dinophyceae</taxon>
        <taxon>Suessiales</taxon>
        <taxon>Symbiodiniaceae</taxon>
        <taxon>Cladocopium</taxon>
    </lineage>
</organism>
<keyword evidence="3" id="KW-0808">Transferase</keyword>
<evidence type="ECO:0000259" key="5">
    <source>
        <dbReference type="Pfam" id="PF00534"/>
    </source>
</evidence>
<comment type="subcellular location">
    <subcellularLocation>
        <location evidence="1">Plastid</location>
        <location evidence="1">Amyloplast</location>
    </subcellularLocation>
</comment>
<evidence type="ECO:0000256" key="1">
    <source>
        <dbReference type="ARBA" id="ARBA00004602"/>
    </source>
</evidence>
<protein>
    <recommendedName>
        <fullName evidence="10">Starch synthase</fullName>
    </recommendedName>
</protein>
<feature type="domain" description="Glycosyl transferase family 1" evidence="5">
    <location>
        <begin position="194"/>
        <end position="330"/>
    </location>
</feature>
<evidence type="ECO:0000259" key="6">
    <source>
        <dbReference type="Pfam" id="PF08323"/>
    </source>
</evidence>